<dbReference type="SUPFAM" id="SSF56204">
    <property type="entry name" value="Hect, E3 ligase catalytic domain"/>
    <property type="match status" value="1"/>
</dbReference>
<protein>
    <submittedName>
        <fullName evidence="7">HACE1 ligase</fullName>
    </submittedName>
</protein>
<reference evidence="7" key="1">
    <citation type="journal article" date="2021" name="Cell">
        <title>Tracing the genetic footprints of vertebrate landing in non-teleost ray-finned fishes.</title>
        <authorList>
            <person name="Bi X."/>
            <person name="Wang K."/>
            <person name="Yang L."/>
            <person name="Pan H."/>
            <person name="Jiang H."/>
            <person name="Wei Q."/>
            <person name="Fang M."/>
            <person name="Yu H."/>
            <person name="Zhu C."/>
            <person name="Cai Y."/>
            <person name="He Y."/>
            <person name="Gan X."/>
            <person name="Zeng H."/>
            <person name="Yu D."/>
            <person name="Zhu Y."/>
            <person name="Jiang H."/>
            <person name="Qiu Q."/>
            <person name="Yang H."/>
            <person name="Zhang Y.E."/>
            <person name="Wang W."/>
            <person name="Zhu M."/>
            <person name="He S."/>
            <person name="Zhang G."/>
        </authorList>
    </citation>
    <scope>NUCLEOTIDE SEQUENCE</scope>
    <source>
        <strain evidence="7">Pddl_001</strain>
    </source>
</reference>
<evidence type="ECO:0000313" key="7">
    <source>
        <dbReference type="EMBL" id="MBN3273793.1"/>
    </source>
</evidence>
<evidence type="ECO:0000256" key="1">
    <source>
        <dbReference type="ARBA" id="ARBA00004496"/>
    </source>
</evidence>
<dbReference type="InterPro" id="IPR035983">
    <property type="entry name" value="Hect_E3_ubiquitin_ligase"/>
</dbReference>
<evidence type="ECO:0000256" key="3">
    <source>
        <dbReference type="ARBA" id="ARBA00022679"/>
    </source>
</evidence>
<organism evidence="7 8">
    <name type="scientific">Polyodon spathula</name>
    <name type="common">North American paddlefish</name>
    <name type="synonym">Squalus spathula</name>
    <dbReference type="NCBI Taxonomy" id="7913"/>
    <lineage>
        <taxon>Eukaryota</taxon>
        <taxon>Metazoa</taxon>
        <taxon>Chordata</taxon>
        <taxon>Craniata</taxon>
        <taxon>Vertebrata</taxon>
        <taxon>Euteleostomi</taxon>
        <taxon>Actinopterygii</taxon>
        <taxon>Chondrostei</taxon>
        <taxon>Acipenseriformes</taxon>
        <taxon>Polyodontidae</taxon>
        <taxon>Polyodon</taxon>
    </lineage>
</organism>
<keyword evidence="6" id="KW-0732">Signal</keyword>
<accession>A0ABS2XIC5</accession>
<feature type="chain" id="PRO_5046034101" evidence="6">
    <location>
        <begin position="23"/>
        <end position="586"/>
    </location>
</feature>
<evidence type="ECO:0000313" key="8">
    <source>
        <dbReference type="Proteomes" id="UP001166093"/>
    </source>
</evidence>
<dbReference type="GO" id="GO:0016874">
    <property type="term" value="F:ligase activity"/>
    <property type="evidence" value="ECO:0007669"/>
    <property type="project" value="UniProtKB-KW"/>
</dbReference>
<feature type="signal peptide" evidence="6">
    <location>
        <begin position="1"/>
        <end position="22"/>
    </location>
</feature>
<name>A0ABS2XIC5_POLSP</name>
<dbReference type="PANTHER" id="PTHR11254:SF363">
    <property type="entry name" value="E3 UBIQUITIN-PROTEIN LIGASE HACE1"/>
    <property type="match status" value="1"/>
</dbReference>
<feature type="region of interest" description="Disordered" evidence="5">
    <location>
        <begin position="452"/>
        <end position="491"/>
    </location>
</feature>
<keyword evidence="8" id="KW-1185">Reference proteome</keyword>
<comment type="subcellular location">
    <subcellularLocation>
        <location evidence="1">Cytoplasm</location>
    </subcellularLocation>
</comment>
<proteinExistence type="predicted"/>
<dbReference type="Gene3D" id="3.90.1750.10">
    <property type="entry name" value="Hect, E3 ligase catalytic domains"/>
    <property type="match status" value="1"/>
</dbReference>
<evidence type="ECO:0000256" key="6">
    <source>
        <dbReference type="SAM" id="SignalP"/>
    </source>
</evidence>
<comment type="caution">
    <text evidence="7">The sequence shown here is derived from an EMBL/GenBank/DDBJ whole genome shotgun (WGS) entry which is preliminary data.</text>
</comment>
<feature type="region of interest" description="Disordered" evidence="5">
    <location>
        <begin position="564"/>
        <end position="586"/>
    </location>
</feature>
<dbReference type="InterPro" id="IPR050409">
    <property type="entry name" value="E3_ubiq-protein_ligase"/>
</dbReference>
<evidence type="ECO:0000256" key="5">
    <source>
        <dbReference type="SAM" id="MobiDB-lite"/>
    </source>
</evidence>
<dbReference type="Proteomes" id="UP001166093">
    <property type="component" value="Unassembled WGS sequence"/>
</dbReference>
<feature type="non-terminal residue" evidence="7">
    <location>
        <position position="1"/>
    </location>
</feature>
<keyword evidence="7" id="KW-0436">Ligase</keyword>
<evidence type="ECO:0000256" key="4">
    <source>
        <dbReference type="ARBA" id="ARBA00022737"/>
    </source>
</evidence>
<dbReference type="PANTHER" id="PTHR11254">
    <property type="entry name" value="HECT DOMAIN UBIQUITIN-PROTEIN LIGASE"/>
    <property type="match status" value="1"/>
</dbReference>
<keyword evidence="3" id="KW-0808">Transferase</keyword>
<feature type="non-terminal residue" evidence="7">
    <location>
        <position position="586"/>
    </location>
</feature>
<gene>
    <name evidence="7" type="primary">Hace1_0</name>
    <name evidence="7" type="ORF">GTO93_0009495</name>
</gene>
<feature type="compositionally biased region" description="Low complexity" evidence="5">
    <location>
        <begin position="571"/>
        <end position="586"/>
    </location>
</feature>
<sequence length="586" mass="65789">MKSLLLILRIFCQVFRLGPCSPDNGNDMGFNGNKPPRSQVFKDVVKKNVNAAVSLLNILVSLNRSSFQYIRQASRHTTVLLQNALHLFCMGVNGLHLGYCYTCDIACSEQPAFILRGQQKSWYLCCLVLALNSPDEHKTSSKTDIEKIIGIQTKGTPIQACGKERMNHVYKTPSQTVRALCKGNRVPWTGCLSQGNPQILFNHFHFLLESPELMSWLMHIIKAQVWHPYLNAVYVVLNNGIDWLLAAVDPEEGLLVRVSSSCDVVSKSRNEKLKQGIALRCHGEEGTGQGVVREWLDILSNEIINPSILLKVLNQHSTVYPTSILHFCTQNKVIYKPLTKIMQQSLDTGVVLENCKRNTDIYFTLFIYKHIFGIPVTYPDVASIFSVETDVFGTMEEVPLEPGRISIFVTQNSKGWAQETQVLPSDEEEANTSHRKGSASYMTVCEHGHAAHQETTMSAGREQGDEPEAASMWDENSARRDSSPEDTPSIRRHRITPAWRQAGLSIGSLEARGSSFRRRSTDEQLIRMEERILASQWQANTEMRGVMELILLEFRELNSILRQRLPPAPSPSGESSTVVDSSSQTE</sequence>
<keyword evidence="4" id="KW-0677">Repeat</keyword>
<dbReference type="EMBL" id="JAAWVQ010034313">
    <property type="protein sequence ID" value="MBN3273793.1"/>
    <property type="molecule type" value="Genomic_DNA"/>
</dbReference>
<evidence type="ECO:0000256" key="2">
    <source>
        <dbReference type="ARBA" id="ARBA00022490"/>
    </source>
</evidence>
<keyword evidence="2" id="KW-0963">Cytoplasm</keyword>